<evidence type="ECO:0000256" key="1">
    <source>
        <dbReference type="SAM" id="MobiDB-lite"/>
    </source>
</evidence>
<accession>A0AAW1S8N7</accession>
<gene>
    <name evidence="2" type="ORF">WJX81_001713</name>
</gene>
<feature type="region of interest" description="Disordered" evidence="1">
    <location>
        <begin position="1"/>
        <end position="31"/>
    </location>
</feature>
<feature type="compositionally biased region" description="Basic and acidic residues" evidence="1">
    <location>
        <begin position="1"/>
        <end position="13"/>
    </location>
</feature>
<feature type="region of interest" description="Disordered" evidence="1">
    <location>
        <begin position="52"/>
        <end position="95"/>
    </location>
</feature>
<reference evidence="2 3" key="1">
    <citation type="journal article" date="2024" name="Nat. Commun.">
        <title>Phylogenomics reveals the evolutionary origins of lichenization in chlorophyte algae.</title>
        <authorList>
            <person name="Puginier C."/>
            <person name="Libourel C."/>
            <person name="Otte J."/>
            <person name="Skaloud P."/>
            <person name="Haon M."/>
            <person name="Grisel S."/>
            <person name="Petersen M."/>
            <person name="Berrin J.G."/>
            <person name="Delaux P.M."/>
            <person name="Dal Grande F."/>
            <person name="Keller J."/>
        </authorList>
    </citation>
    <scope>NUCLEOTIDE SEQUENCE [LARGE SCALE GENOMIC DNA]</scope>
    <source>
        <strain evidence="2 3">SAG 245.80</strain>
    </source>
</reference>
<proteinExistence type="predicted"/>
<sequence>MGCRGSCKEADTHRSRHLQAEDQSGSGAVVLSDGAPLFEGADRETWCRANLPAYNQSHPPPAGFAPMPRHTERRASDAPAPTHAGVGPADAPRAAPHPLMARGAGGHARYVCSDAFFFCFARDRMSADEARVNEVVILPYQYT</sequence>
<dbReference type="Proteomes" id="UP001445335">
    <property type="component" value="Unassembled WGS sequence"/>
</dbReference>
<name>A0AAW1S8N7_9CHLO</name>
<protein>
    <submittedName>
        <fullName evidence="2">Uncharacterized protein</fullName>
    </submittedName>
</protein>
<evidence type="ECO:0000313" key="2">
    <source>
        <dbReference type="EMBL" id="KAK9842476.1"/>
    </source>
</evidence>
<dbReference type="AlphaFoldDB" id="A0AAW1S8N7"/>
<organism evidence="2 3">
    <name type="scientific">Elliptochloris bilobata</name>
    <dbReference type="NCBI Taxonomy" id="381761"/>
    <lineage>
        <taxon>Eukaryota</taxon>
        <taxon>Viridiplantae</taxon>
        <taxon>Chlorophyta</taxon>
        <taxon>core chlorophytes</taxon>
        <taxon>Trebouxiophyceae</taxon>
        <taxon>Trebouxiophyceae incertae sedis</taxon>
        <taxon>Elliptochloris clade</taxon>
        <taxon>Elliptochloris</taxon>
    </lineage>
</organism>
<dbReference type="EMBL" id="JALJOU010000007">
    <property type="protein sequence ID" value="KAK9842476.1"/>
    <property type="molecule type" value="Genomic_DNA"/>
</dbReference>
<comment type="caution">
    <text evidence="2">The sequence shown here is derived from an EMBL/GenBank/DDBJ whole genome shotgun (WGS) entry which is preliminary data.</text>
</comment>
<keyword evidence="3" id="KW-1185">Reference proteome</keyword>
<evidence type="ECO:0000313" key="3">
    <source>
        <dbReference type="Proteomes" id="UP001445335"/>
    </source>
</evidence>